<evidence type="ECO:0000313" key="1">
    <source>
        <dbReference type="EMBL" id="EHJ13550.1"/>
    </source>
</evidence>
<sequence length="248" mass="28602">MTIENLTELFLKPSGWLRSQVEDAPLNASGESLPWFTYGAIEFLHQVVKPADCVFEYGAGFSTLWWQNKVNRVYSVEHDQAWCERLGEKLQPNVSLFNVEIDQPISPDNMAHLAPFFKRQRRTDWPYDPEKIIRRGLADERFLAYAHHILEIGELFDFIVIDGMARRLCTFLAVNYLKPTGFIILDNSNRSDYDLAYILLEEAGFRQIPFWGLVPGANFLTCTSFFTRSLERLPSSLFVGNSFGLPEY</sequence>
<dbReference type="EMBL" id="AESD01000267">
    <property type="protein sequence ID" value="EHJ13550.1"/>
    <property type="molecule type" value="Genomic_DNA"/>
</dbReference>
<dbReference type="InterPro" id="IPR029063">
    <property type="entry name" value="SAM-dependent_MTases_sf"/>
</dbReference>
<name>G5J2N7_CROWT</name>
<proteinExistence type="predicted"/>
<dbReference type="PATRIC" id="fig|423471.3.peg.1660"/>
<dbReference type="Gene3D" id="3.40.50.150">
    <property type="entry name" value="Vaccinia Virus protein VP39"/>
    <property type="match status" value="1"/>
</dbReference>
<dbReference type="SUPFAM" id="SSF53335">
    <property type="entry name" value="S-adenosyl-L-methionine-dependent methyltransferases"/>
    <property type="match status" value="1"/>
</dbReference>
<keyword evidence="1" id="KW-0808">Transferase</keyword>
<dbReference type="GeneID" id="88769321"/>
<dbReference type="AlphaFoldDB" id="G5J2N7"/>
<organism evidence="1 2">
    <name type="scientific">Crocosphaera watsonii WH 0003</name>
    <dbReference type="NCBI Taxonomy" id="423471"/>
    <lineage>
        <taxon>Bacteria</taxon>
        <taxon>Bacillati</taxon>
        <taxon>Cyanobacteriota</taxon>
        <taxon>Cyanophyceae</taxon>
        <taxon>Oscillatoriophycideae</taxon>
        <taxon>Chroococcales</taxon>
        <taxon>Aphanothecaceae</taxon>
        <taxon>Crocosphaera</taxon>
    </lineage>
</organism>
<protein>
    <submittedName>
        <fullName evidence="1">Glycosyl transferase, group 1</fullName>
    </submittedName>
</protein>
<evidence type="ECO:0000313" key="2">
    <source>
        <dbReference type="Proteomes" id="UP000003477"/>
    </source>
</evidence>
<comment type="caution">
    <text evidence="1">The sequence shown here is derived from an EMBL/GenBank/DDBJ whole genome shotgun (WGS) entry which is preliminary data.</text>
</comment>
<reference evidence="1 2" key="1">
    <citation type="journal article" date="2011" name="Front. Microbiol.">
        <title>Two Strains of Crocosphaera watsonii with Highly Conserved Genomes are Distinguished by Strain-Specific Features.</title>
        <authorList>
            <person name="Bench S.R."/>
            <person name="Ilikchyan I.N."/>
            <person name="Tripp H.J."/>
            <person name="Zehr J.P."/>
        </authorList>
    </citation>
    <scope>NUCLEOTIDE SEQUENCE [LARGE SCALE GENOMIC DNA]</scope>
    <source>
        <strain evidence="1 2">WH 0003</strain>
    </source>
</reference>
<dbReference type="GO" id="GO:0016740">
    <property type="term" value="F:transferase activity"/>
    <property type="evidence" value="ECO:0007669"/>
    <property type="project" value="UniProtKB-KW"/>
</dbReference>
<dbReference type="RefSeq" id="WP_007310135.1">
    <property type="nucleotide sequence ID" value="NZ_AESD01000267.1"/>
</dbReference>
<gene>
    <name evidence="1" type="ORF">CWATWH0003_1771</name>
</gene>
<accession>G5J2N7</accession>
<dbReference type="Proteomes" id="UP000003477">
    <property type="component" value="Unassembled WGS sequence"/>
</dbReference>